<organism evidence="2">
    <name type="scientific">Hexamita inflata</name>
    <dbReference type="NCBI Taxonomy" id="28002"/>
    <lineage>
        <taxon>Eukaryota</taxon>
        <taxon>Metamonada</taxon>
        <taxon>Diplomonadida</taxon>
        <taxon>Hexamitidae</taxon>
        <taxon>Hexamitinae</taxon>
        <taxon>Hexamita</taxon>
    </lineage>
</organism>
<keyword evidence="4" id="KW-1185">Reference proteome</keyword>
<dbReference type="EMBL" id="CATOUU010000204">
    <property type="protein sequence ID" value="CAI9920837.1"/>
    <property type="molecule type" value="Genomic_DNA"/>
</dbReference>
<evidence type="ECO:0000256" key="1">
    <source>
        <dbReference type="SAM" id="MobiDB-lite"/>
    </source>
</evidence>
<gene>
    <name evidence="3" type="ORF">HINF_LOCUS46311</name>
    <name evidence="2" type="ORF">HINF_LOCUS8482</name>
</gene>
<dbReference type="AlphaFoldDB" id="A0AA86NKH6"/>
<dbReference type="Proteomes" id="UP001642409">
    <property type="component" value="Unassembled WGS sequence"/>
</dbReference>
<dbReference type="EMBL" id="CAXDID020000204">
    <property type="protein sequence ID" value="CAL6054949.1"/>
    <property type="molecule type" value="Genomic_DNA"/>
</dbReference>
<name>A0AA86NKH6_9EUKA</name>
<reference evidence="2" key="1">
    <citation type="submission" date="2023-06" db="EMBL/GenBank/DDBJ databases">
        <authorList>
            <person name="Kurt Z."/>
        </authorList>
    </citation>
    <scope>NUCLEOTIDE SEQUENCE</scope>
</reference>
<feature type="compositionally biased region" description="Polar residues" evidence="1">
    <location>
        <begin position="157"/>
        <end position="166"/>
    </location>
</feature>
<sequence length="225" mass="26143">MLKFSSFNSDNISLLPQQSFAYIYGEIIGLGFEVVNISIAFEVLVQTKQTVFIIHLYSFHFKIYTTIKPKRILSTSFYQEKFYSNESVQKLFNEENVQIQKRLEPPHLIEPEKPKREKIPIKKNNLASTFKRPVSQVGRVKFSFAQQEKLTYKLNTTSKLEQQQTDQKTDEMDGKTPISQHSEPAIETESQKIVIAVPTSQYIVNKNRKKLEKNFKLQGITETTK</sequence>
<comment type="caution">
    <text evidence="2">The sequence shown here is derived from an EMBL/GenBank/DDBJ whole genome shotgun (WGS) entry which is preliminary data.</text>
</comment>
<feature type="region of interest" description="Disordered" evidence="1">
    <location>
        <begin position="157"/>
        <end position="190"/>
    </location>
</feature>
<accession>A0AA86NKH6</accession>
<proteinExistence type="predicted"/>
<reference evidence="3 4" key="2">
    <citation type="submission" date="2024-07" db="EMBL/GenBank/DDBJ databases">
        <authorList>
            <person name="Akdeniz Z."/>
        </authorList>
    </citation>
    <scope>NUCLEOTIDE SEQUENCE [LARGE SCALE GENOMIC DNA]</scope>
</reference>
<evidence type="ECO:0000313" key="4">
    <source>
        <dbReference type="Proteomes" id="UP001642409"/>
    </source>
</evidence>
<protein>
    <submittedName>
        <fullName evidence="3">Hypothetical_protein</fullName>
    </submittedName>
</protein>
<evidence type="ECO:0000313" key="3">
    <source>
        <dbReference type="EMBL" id="CAL6054949.1"/>
    </source>
</evidence>
<evidence type="ECO:0000313" key="2">
    <source>
        <dbReference type="EMBL" id="CAI9920837.1"/>
    </source>
</evidence>